<gene>
    <name evidence="1" type="ORF">KV203_12750</name>
</gene>
<keyword evidence="2" id="KW-1185">Reference proteome</keyword>
<dbReference type="RefSeq" id="WP_157079686.1">
    <property type="nucleotide sequence ID" value="NZ_CBCRUZ010000002.1"/>
</dbReference>
<evidence type="ECO:0000313" key="2">
    <source>
        <dbReference type="Proteomes" id="UP000887023"/>
    </source>
</evidence>
<accession>A0ABX8S6Z7</accession>
<organism evidence="1 2">
    <name type="scientific">Skermania pinensis</name>
    <dbReference type="NCBI Taxonomy" id="39122"/>
    <lineage>
        <taxon>Bacteria</taxon>
        <taxon>Bacillati</taxon>
        <taxon>Actinomycetota</taxon>
        <taxon>Actinomycetes</taxon>
        <taxon>Mycobacteriales</taxon>
        <taxon>Gordoniaceae</taxon>
        <taxon>Skermania</taxon>
    </lineage>
</organism>
<name>A0ABX8S6Z7_9ACTN</name>
<protein>
    <submittedName>
        <fullName evidence="1">Uncharacterized protein</fullName>
    </submittedName>
</protein>
<reference evidence="1" key="1">
    <citation type="submission" date="2021-07" db="EMBL/GenBank/DDBJ databases">
        <title>Candidatus Kaistella beijingensis sp. nov. isolated from a municipal wastewater treatment plant is involved in sludge foaming.</title>
        <authorList>
            <person name="Song Y."/>
            <person name="Liu S.-J."/>
        </authorList>
    </citation>
    <scope>NUCLEOTIDE SEQUENCE</scope>
    <source>
        <strain evidence="1">DSM 43998</strain>
    </source>
</reference>
<proteinExistence type="predicted"/>
<dbReference type="EMBL" id="CP079105">
    <property type="protein sequence ID" value="QXQ12797.1"/>
    <property type="molecule type" value="Genomic_DNA"/>
</dbReference>
<evidence type="ECO:0000313" key="1">
    <source>
        <dbReference type="EMBL" id="QXQ12797.1"/>
    </source>
</evidence>
<dbReference type="Proteomes" id="UP000887023">
    <property type="component" value="Chromosome"/>
</dbReference>
<sequence length="52" mass="5291">MSAPYLPSPQPLIPGIDQVVANLQSLPVITGKPEQFVGPAGSGPPDLSALPQ</sequence>